<gene>
    <name evidence="3" type="ORF">H2201_003111</name>
</gene>
<dbReference type="EMBL" id="JAPDRL010000017">
    <property type="protein sequence ID" value="KAJ9666707.1"/>
    <property type="molecule type" value="Genomic_DNA"/>
</dbReference>
<sequence length="325" mass="33512">MSNPDPQQWVWPPGGEPYPPIAQTGSFGPIYLNDKIVISWTPSTTPDVALYCLTPSNVKTGLWVSQSIAPPVTYQFDTPANRSDGERIFCHMTFQPSTLGNTVVWEFLNEAAEVATTWTADSPSSAPESRRSSAMSAGSSTVGNTQQTSASSATIRSSQVLSPELIAGASTFTALILMSGSSAQGLIPVSTSIDLSAPASSSTTSRATSGSSSQSLGASPTSTAPPASPSGLSAPAGAGIGFGAVVGVAILAGLGFLLWRRRRGRLAQSGLSMQTSGTQFGVEELPSPHGVSELRNKNSVEVQELSGDQGISELSGSDVNVMKKG</sequence>
<feature type="region of interest" description="Disordered" evidence="1">
    <location>
        <begin position="118"/>
        <end position="155"/>
    </location>
</feature>
<reference evidence="3" key="1">
    <citation type="submission" date="2022-10" db="EMBL/GenBank/DDBJ databases">
        <title>Culturing micro-colonial fungi from biological soil crusts in the Mojave desert and describing Neophaeococcomyces mojavensis, and introducing the new genera and species Taxawa tesnikishii.</title>
        <authorList>
            <person name="Kurbessoian T."/>
            <person name="Stajich J.E."/>
        </authorList>
    </citation>
    <scope>NUCLEOTIDE SEQUENCE</scope>
    <source>
        <strain evidence="3">TK_1</strain>
    </source>
</reference>
<keyword evidence="4" id="KW-1185">Reference proteome</keyword>
<keyword evidence="2" id="KW-0812">Transmembrane</keyword>
<feature type="compositionally biased region" description="Polar residues" evidence="1">
    <location>
        <begin position="141"/>
        <end position="155"/>
    </location>
</feature>
<feature type="region of interest" description="Disordered" evidence="1">
    <location>
        <begin position="197"/>
        <end position="230"/>
    </location>
</feature>
<protein>
    <recommendedName>
        <fullName evidence="5">Ig-like domain-containing protein</fullName>
    </recommendedName>
</protein>
<evidence type="ECO:0000256" key="2">
    <source>
        <dbReference type="SAM" id="Phobius"/>
    </source>
</evidence>
<dbReference type="Proteomes" id="UP001172684">
    <property type="component" value="Unassembled WGS sequence"/>
</dbReference>
<feature type="transmembrane region" description="Helical" evidence="2">
    <location>
        <begin position="236"/>
        <end position="259"/>
    </location>
</feature>
<keyword evidence="2" id="KW-0472">Membrane</keyword>
<name>A0ABQ9NWE5_9PEZI</name>
<feature type="region of interest" description="Disordered" evidence="1">
    <location>
        <begin position="303"/>
        <end position="325"/>
    </location>
</feature>
<organism evidence="3 4">
    <name type="scientific">Coniosporium apollinis</name>
    <dbReference type="NCBI Taxonomy" id="61459"/>
    <lineage>
        <taxon>Eukaryota</taxon>
        <taxon>Fungi</taxon>
        <taxon>Dikarya</taxon>
        <taxon>Ascomycota</taxon>
        <taxon>Pezizomycotina</taxon>
        <taxon>Dothideomycetes</taxon>
        <taxon>Dothideomycetes incertae sedis</taxon>
        <taxon>Coniosporium</taxon>
    </lineage>
</organism>
<accession>A0ABQ9NWE5</accession>
<evidence type="ECO:0000256" key="1">
    <source>
        <dbReference type="SAM" id="MobiDB-lite"/>
    </source>
</evidence>
<evidence type="ECO:0000313" key="3">
    <source>
        <dbReference type="EMBL" id="KAJ9666707.1"/>
    </source>
</evidence>
<comment type="caution">
    <text evidence="3">The sequence shown here is derived from an EMBL/GenBank/DDBJ whole genome shotgun (WGS) entry which is preliminary data.</text>
</comment>
<evidence type="ECO:0000313" key="4">
    <source>
        <dbReference type="Proteomes" id="UP001172684"/>
    </source>
</evidence>
<proteinExistence type="predicted"/>
<feature type="compositionally biased region" description="Low complexity" evidence="1">
    <location>
        <begin position="120"/>
        <end position="140"/>
    </location>
</feature>
<keyword evidence="2" id="KW-1133">Transmembrane helix</keyword>
<evidence type="ECO:0008006" key="5">
    <source>
        <dbReference type="Google" id="ProtNLM"/>
    </source>
</evidence>